<dbReference type="PROSITE" id="PS00460">
    <property type="entry name" value="GLUTATHIONE_PEROXID_1"/>
    <property type="match status" value="1"/>
</dbReference>
<feature type="signal peptide" evidence="5">
    <location>
        <begin position="1"/>
        <end position="26"/>
    </location>
</feature>
<evidence type="ECO:0000256" key="1">
    <source>
        <dbReference type="ARBA" id="ARBA00006926"/>
    </source>
</evidence>
<dbReference type="InterPro" id="IPR029759">
    <property type="entry name" value="GPX_AS"/>
</dbReference>
<dbReference type="PIRSF" id="PIRSF000303">
    <property type="entry name" value="Glutathion_perox"/>
    <property type="match status" value="1"/>
</dbReference>
<dbReference type="PANTHER" id="PTHR11592:SF78">
    <property type="entry name" value="GLUTATHIONE PEROXIDASE"/>
    <property type="match status" value="1"/>
</dbReference>
<dbReference type="RefSeq" id="WP_209982959.1">
    <property type="nucleotide sequence ID" value="NZ_JAGINO010000010.1"/>
</dbReference>
<gene>
    <name evidence="7" type="ORF">QO018_002953</name>
</gene>
<dbReference type="PRINTS" id="PR01011">
    <property type="entry name" value="GLUTPROXDASE"/>
</dbReference>
<keyword evidence="2 4" id="KW-0575">Peroxidase</keyword>
<keyword evidence="8" id="KW-1185">Reference proteome</keyword>
<keyword evidence="3 4" id="KW-0560">Oxidoreductase</keyword>
<accession>A0ABU0MKT5</accession>
<dbReference type="CDD" id="cd00340">
    <property type="entry name" value="GSH_Peroxidase"/>
    <property type="match status" value="1"/>
</dbReference>
<dbReference type="Gene3D" id="3.40.30.10">
    <property type="entry name" value="Glutaredoxin"/>
    <property type="match status" value="1"/>
</dbReference>
<evidence type="ECO:0000256" key="3">
    <source>
        <dbReference type="ARBA" id="ARBA00023002"/>
    </source>
</evidence>
<evidence type="ECO:0000256" key="5">
    <source>
        <dbReference type="SAM" id="SignalP"/>
    </source>
</evidence>
<comment type="caution">
    <text evidence="7">The sequence shown here is derived from an EMBL/GenBank/DDBJ whole genome shotgun (WGS) entry which is preliminary data.</text>
</comment>
<dbReference type="GO" id="GO:0004602">
    <property type="term" value="F:glutathione peroxidase activity"/>
    <property type="evidence" value="ECO:0007669"/>
    <property type="project" value="UniProtKB-EC"/>
</dbReference>
<dbReference type="PROSITE" id="PS51355">
    <property type="entry name" value="GLUTATHIONE_PEROXID_3"/>
    <property type="match status" value="1"/>
</dbReference>
<evidence type="ECO:0000256" key="2">
    <source>
        <dbReference type="ARBA" id="ARBA00022559"/>
    </source>
</evidence>
<sequence>MSLRNRYIAAAAAAAISMMGAVSAMAASAYDFTFQGIDGKPLPLSQFRGQTVLVVNTASQCGFTPQYKGLEALWQRYRDRGLVVLGVPSDDFGGQEPGNASQIKDFCEVNYSIDFPMADKTVVSGSGAHPFYRWAADELGVLAQPRWNFHKYLIGPDGRLVSWFSTITDPEAERVREAIEELLPQPAPPKS</sequence>
<comment type="similarity">
    <text evidence="1 4">Belongs to the glutathione peroxidase family.</text>
</comment>
<dbReference type="PANTHER" id="PTHR11592">
    <property type="entry name" value="GLUTATHIONE PEROXIDASE"/>
    <property type="match status" value="1"/>
</dbReference>
<evidence type="ECO:0000313" key="8">
    <source>
        <dbReference type="Proteomes" id="UP001244552"/>
    </source>
</evidence>
<protein>
    <recommendedName>
        <fullName evidence="4">Glutathione peroxidase</fullName>
    </recommendedName>
</protein>
<dbReference type="Pfam" id="PF00255">
    <property type="entry name" value="GSHPx"/>
    <property type="match status" value="1"/>
</dbReference>
<dbReference type="Proteomes" id="UP001244552">
    <property type="component" value="Unassembled WGS sequence"/>
</dbReference>
<dbReference type="EMBL" id="JAUSVU010000010">
    <property type="protein sequence ID" value="MDQ0534082.1"/>
    <property type="molecule type" value="Genomic_DNA"/>
</dbReference>
<name>A0ABU0MKT5_9PROT</name>
<evidence type="ECO:0000313" key="7">
    <source>
        <dbReference type="EMBL" id="MDQ0534082.1"/>
    </source>
</evidence>
<feature type="domain" description="Thioredoxin" evidence="6">
    <location>
        <begin position="23"/>
        <end position="184"/>
    </location>
</feature>
<reference evidence="7 8" key="1">
    <citation type="submission" date="2023-07" db="EMBL/GenBank/DDBJ databases">
        <title>Genomic Encyclopedia of Type Strains, Phase IV (KMG-IV): sequencing the most valuable type-strain genomes for metagenomic binning, comparative biology and taxonomic classification.</title>
        <authorList>
            <person name="Goeker M."/>
        </authorList>
    </citation>
    <scope>NUCLEOTIDE SEQUENCE [LARGE SCALE GENOMIC DNA]</scope>
    <source>
        <strain evidence="7 8">DSM 19922</strain>
    </source>
</reference>
<dbReference type="SUPFAM" id="SSF52833">
    <property type="entry name" value="Thioredoxin-like"/>
    <property type="match status" value="1"/>
</dbReference>
<dbReference type="InterPro" id="IPR036249">
    <property type="entry name" value="Thioredoxin-like_sf"/>
</dbReference>
<evidence type="ECO:0000256" key="4">
    <source>
        <dbReference type="RuleBase" id="RU000499"/>
    </source>
</evidence>
<proteinExistence type="inferred from homology"/>
<dbReference type="InterPro" id="IPR000889">
    <property type="entry name" value="Glutathione_peroxidase"/>
</dbReference>
<dbReference type="PROSITE" id="PS51352">
    <property type="entry name" value="THIOREDOXIN_2"/>
    <property type="match status" value="1"/>
</dbReference>
<organism evidence="7 8">
    <name type="scientific">Azospirillum picis</name>
    <dbReference type="NCBI Taxonomy" id="488438"/>
    <lineage>
        <taxon>Bacteria</taxon>
        <taxon>Pseudomonadati</taxon>
        <taxon>Pseudomonadota</taxon>
        <taxon>Alphaproteobacteria</taxon>
        <taxon>Rhodospirillales</taxon>
        <taxon>Azospirillaceae</taxon>
        <taxon>Azospirillum</taxon>
    </lineage>
</organism>
<dbReference type="InterPro" id="IPR013766">
    <property type="entry name" value="Thioredoxin_domain"/>
</dbReference>
<feature type="chain" id="PRO_5047178734" description="Glutathione peroxidase" evidence="5">
    <location>
        <begin position="27"/>
        <end position="191"/>
    </location>
</feature>
<keyword evidence="5" id="KW-0732">Signal</keyword>
<evidence type="ECO:0000259" key="6">
    <source>
        <dbReference type="PROSITE" id="PS51352"/>
    </source>
</evidence>